<evidence type="ECO:0000313" key="2">
    <source>
        <dbReference type="Proteomes" id="UP000825935"/>
    </source>
</evidence>
<dbReference type="Proteomes" id="UP000825935">
    <property type="component" value="Chromosome 34"/>
</dbReference>
<evidence type="ECO:0000313" key="1">
    <source>
        <dbReference type="EMBL" id="KAH7284376.1"/>
    </source>
</evidence>
<accession>A0A8T2QKP0</accession>
<sequence length="32" mass="3993">MIEMTRKSKDTFDLLDVLFLRCFEERERGYHI</sequence>
<gene>
    <name evidence="1" type="ORF">KP509_34G051700</name>
</gene>
<keyword evidence="2" id="KW-1185">Reference proteome</keyword>
<reference evidence="1" key="1">
    <citation type="submission" date="2021-08" db="EMBL/GenBank/DDBJ databases">
        <title>WGS assembly of Ceratopteris richardii.</title>
        <authorList>
            <person name="Marchant D.B."/>
            <person name="Chen G."/>
            <person name="Jenkins J."/>
            <person name="Shu S."/>
            <person name="Leebens-Mack J."/>
            <person name="Grimwood J."/>
            <person name="Schmutz J."/>
            <person name="Soltis P."/>
            <person name="Soltis D."/>
            <person name="Chen Z.-H."/>
        </authorList>
    </citation>
    <scope>NUCLEOTIDE SEQUENCE</scope>
    <source>
        <strain evidence="1">Whitten #5841</strain>
        <tissue evidence="1">Leaf</tissue>
    </source>
</reference>
<organism evidence="1 2">
    <name type="scientific">Ceratopteris richardii</name>
    <name type="common">Triangle waterfern</name>
    <dbReference type="NCBI Taxonomy" id="49495"/>
    <lineage>
        <taxon>Eukaryota</taxon>
        <taxon>Viridiplantae</taxon>
        <taxon>Streptophyta</taxon>
        <taxon>Embryophyta</taxon>
        <taxon>Tracheophyta</taxon>
        <taxon>Polypodiopsida</taxon>
        <taxon>Polypodiidae</taxon>
        <taxon>Polypodiales</taxon>
        <taxon>Pteridineae</taxon>
        <taxon>Pteridaceae</taxon>
        <taxon>Parkerioideae</taxon>
        <taxon>Ceratopteris</taxon>
    </lineage>
</organism>
<protein>
    <submittedName>
        <fullName evidence="1">Uncharacterized protein</fullName>
    </submittedName>
</protein>
<proteinExistence type="predicted"/>
<dbReference type="EMBL" id="CM035439">
    <property type="protein sequence ID" value="KAH7284376.1"/>
    <property type="molecule type" value="Genomic_DNA"/>
</dbReference>
<name>A0A8T2QKP0_CERRI</name>
<comment type="caution">
    <text evidence="1">The sequence shown here is derived from an EMBL/GenBank/DDBJ whole genome shotgun (WGS) entry which is preliminary data.</text>
</comment>
<dbReference type="AlphaFoldDB" id="A0A8T2QKP0"/>